<name>A0ABX6HFH1_9PSED</name>
<accession>A0ABX6HFH1</accession>
<evidence type="ECO:0000256" key="1">
    <source>
        <dbReference type="SAM" id="MobiDB-lite"/>
    </source>
</evidence>
<feature type="region of interest" description="Disordered" evidence="1">
    <location>
        <begin position="353"/>
        <end position="373"/>
    </location>
</feature>
<evidence type="ECO:0008006" key="5">
    <source>
        <dbReference type="Google" id="ProtNLM"/>
    </source>
</evidence>
<organism evidence="3 4">
    <name type="scientific">Pseudomonas asturiensis</name>
    <dbReference type="NCBI Taxonomy" id="1190415"/>
    <lineage>
        <taxon>Bacteria</taxon>
        <taxon>Pseudomonadati</taxon>
        <taxon>Pseudomonadota</taxon>
        <taxon>Gammaproteobacteria</taxon>
        <taxon>Pseudomonadales</taxon>
        <taxon>Pseudomonadaceae</taxon>
        <taxon>Pseudomonas</taxon>
    </lineage>
</organism>
<protein>
    <recommendedName>
        <fullName evidence="5">Lipoprotein</fullName>
    </recommendedName>
</protein>
<proteinExistence type="predicted"/>
<feature type="chain" id="PRO_5047348556" description="Lipoprotein" evidence="2">
    <location>
        <begin position="17"/>
        <end position="373"/>
    </location>
</feature>
<gene>
    <name evidence="3" type="ORF">N015_18795</name>
</gene>
<evidence type="ECO:0000313" key="3">
    <source>
        <dbReference type="EMBL" id="QHF04343.1"/>
    </source>
</evidence>
<feature type="signal peptide" evidence="2">
    <location>
        <begin position="1"/>
        <end position="16"/>
    </location>
</feature>
<evidence type="ECO:0000256" key="2">
    <source>
        <dbReference type="SAM" id="SignalP"/>
    </source>
</evidence>
<dbReference type="EMBL" id="CP047265">
    <property type="protein sequence ID" value="QHF04343.1"/>
    <property type="molecule type" value="Genomic_DNA"/>
</dbReference>
<keyword evidence="2" id="KW-0732">Signal</keyword>
<dbReference type="RefSeq" id="WP_152535049.1">
    <property type="nucleotide sequence ID" value="NZ_CP047265.1"/>
</dbReference>
<feature type="region of interest" description="Disordered" evidence="1">
    <location>
        <begin position="194"/>
        <end position="234"/>
    </location>
</feature>
<keyword evidence="4" id="KW-1185">Reference proteome</keyword>
<feature type="compositionally biased region" description="Polar residues" evidence="1">
    <location>
        <begin position="361"/>
        <end position="373"/>
    </location>
</feature>
<reference evidence="3 4" key="1">
    <citation type="journal article" date="2014" name="Genome Announc.">
        <title>Draft Genome Sequences of a Phylogenetically Diverse Suite of Pseudomonas syringae Strains from Multiple Source Populations.</title>
        <authorList>
            <person name="Baltrus D.A."/>
            <person name="Yourstone S."/>
            <person name="Lind A."/>
            <person name="Guilbaud C."/>
            <person name="Sands D.C."/>
            <person name="Jones C.D."/>
            <person name="Morris C.E."/>
            <person name="Dangl J.L."/>
        </authorList>
    </citation>
    <scope>NUCLEOTIDE SEQUENCE [LARGE SCALE GENOMIC DNA]</scope>
    <source>
        <strain evidence="3 4">CC1524</strain>
    </source>
</reference>
<sequence>MLRNLLVISVCTLVSACSSFSRPSWPWTEGTMPCTGRSDPANGVTNNADQVKCTEQHVLKTYAEARWYCQKLMDSYENDWVAASGGRFWLATFGTLSGAVFSPLAGGTAKTAWSGIAGSTNAVQASLDSNFSNAVNVRRRQEISTAGKDSVREVKDSKDHLRGVLAAMDIAYECRAAVGLADAAALKAITDLQRGGGPTPVQTSKEPAAVSNPTKAEAEANKSAEMTGGPAAKAAAESAIPSSISEADKAIVEKAGTVAVKAAVSAAAPVAASTATTAAIAITSDSGGAATLEQTRAAAQAAAQVSAQSAARPEAEAAARLVLPKGASTELKANVQKVVDAAVHAAAKATSEAAAETVAAPSTSGQSQPIDIK</sequence>
<dbReference type="Proteomes" id="UP000464644">
    <property type="component" value="Chromosome"/>
</dbReference>
<dbReference type="PROSITE" id="PS51257">
    <property type="entry name" value="PROKAR_LIPOPROTEIN"/>
    <property type="match status" value="1"/>
</dbReference>
<evidence type="ECO:0000313" key="4">
    <source>
        <dbReference type="Proteomes" id="UP000464644"/>
    </source>
</evidence>